<dbReference type="InterPro" id="IPR016181">
    <property type="entry name" value="Acyl_CoA_acyltransferase"/>
</dbReference>
<gene>
    <name evidence="2" type="ORF">GCM10007852_18340</name>
</gene>
<dbReference type="Pfam" id="PF13480">
    <property type="entry name" value="Acetyltransf_6"/>
    <property type="match status" value="1"/>
</dbReference>
<dbReference type="InterPro" id="IPR050644">
    <property type="entry name" value="PG_Glycine_Bridge_Synth"/>
</dbReference>
<reference evidence="2" key="2">
    <citation type="submission" date="2023-01" db="EMBL/GenBank/DDBJ databases">
        <title>Draft genome sequence of Agaribacter marinus strain NBRC 110023.</title>
        <authorList>
            <person name="Sun Q."/>
            <person name="Mori K."/>
        </authorList>
    </citation>
    <scope>NUCLEOTIDE SEQUENCE</scope>
    <source>
        <strain evidence="2">NBRC 110023</strain>
    </source>
</reference>
<feature type="domain" description="BioF2-like acetyltransferase" evidence="1">
    <location>
        <begin position="151"/>
        <end position="293"/>
    </location>
</feature>
<evidence type="ECO:0000313" key="3">
    <source>
        <dbReference type="Proteomes" id="UP001156601"/>
    </source>
</evidence>
<reference evidence="2" key="1">
    <citation type="journal article" date="2014" name="Int. J. Syst. Evol. Microbiol.">
        <title>Complete genome sequence of Corynebacterium casei LMG S-19264T (=DSM 44701T), isolated from a smear-ripened cheese.</title>
        <authorList>
            <consortium name="US DOE Joint Genome Institute (JGI-PGF)"/>
            <person name="Walter F."/>
            <person name="Albersmeier A."/>
            <person name="Kalinowski J."/>
            <person name="Ruckert C."/>
        </authorList>
    </citation>
    <scope>NUCLEOTIDE SEQUENCE</scope>
    <source>
        <strain evidence="2">NBRC 110023</strain>
    </source>
</reference>
<dbReference type="Gene3D" id="3.40.630.30">
    <property type="match status" value="2"/>
</dbReference>
<dbReference type="PANTHER" id="PTHR36174:SF1">
    <property type="entry name" value="LIPID II:GLYCINE GLYCYLTRANSFERASE"/>
    <property type="match status" value="1"/>
</dbReference>
<dbReference type="PANTHER" id="PTHR36174">
    <property type="entry name" value="LIPID II:GLYCINE GLYCYLTRANSFERASE"/>
    <property type="match status" value="1"/>
</dbReference>
<name>A0AA37SWE4_9ALTE</name>
<protein>
    <recommendedName>
        <fullName evidence="1">BioF2-like acetyltransferase domain-containing protein</fullName>
    </recommendedName>
</protein>
<dbReference type="SUPFAM" id="SSF55729">
    <property type="entry name" value="Acyl-CoA N-acyltransferases (Nat)"/>
    <property type="match status" value="2"/>
</dbReference>
<dbReference type="AlphaFoldDB" id="A0AA37SWE4"/>
<evidence type="ECO:0000313" key="2">
    <source>
        <dbReference type="EMBL" id="GLR70926.1"/>
    </source>
</evidence>
<dbReference type="EMBL" id="BSOT01000005">
    <property type="protein sequence ID" value="GLR70926.1"/>
    <property type="molecule type" value="Genomic_DNA"/>
</dbReference>
<evidence type="ECO:0000259" key="1">
    <source>
        <dbReference type="Pfam" id="PF13480"/>
    </source>
</evidence>
<organism evidence="2 3">
    <name type="scientific">Agaribacter marinus</name>
    <dbReference type="NCBI Taxonomy" id="1431249"/>
    <lineage>
        <taxon>Bacteria</taxon>
        <taxon>Pseudomonadati</taxon>
        <taxon>Pseudomonadota</taxon>
        <taxon>Gammaproteobacteria</taxon>
        <taxon>Alteromonadales</taxon>
        <taxon>Alteromonadaceae</taxon>
        <taxon>Agaribacter</taxon>
    </lineage>
</organism>
<sequence length="352" mass="39974">MTIEVIVDNQISREHWDEYVSTQPSATPYHLFAWGEAVERAYGFKCHRFAVTENRQYVGILPVVEMRTMTGKKHFCALPYCDVGAHISNSDAIALTLKDALFKAAKKLAITDIELRASEYELLTLDAVRPGEKVRMQLSLPDSEDALMAQFKSKLRSQIRKAEKNGLTYKTIQCNESNDGHVSDFYDIIAKNMRALGSPVHAKQWYQAICSKYGKNAYIALVYSEDVAVGAAIVLKAGNKASIPWASTLADYNRLAPNMLLYWAVLSEATKQEIAIFDFGRSTVSEGTYNFKKQWGCQPMRLDWQSFENEEQCVTAHVNKSKSRERIENVWRKLPLQMTNFLGPKIRKHISL</sequence>
<dbReference type="RefSeq" id="WP_284217201.1">
    <property type="nucleotide sequence ID" value="NZ_BSOT01000005.1"/>
</dbReference>
<proteinExistence type="predicted"/>
<dbReference type="Proteomes" id="UP001156601">
    <property type="component" value="Unassembled WGS sequence"/>
</dbReference>
<dbReference type="InterPro" id="IPR038740">
    <property type="entry name" value="BioF2-like_GNAT_dom"/>
</dbReference>
<comment type="caution">
    <text evidence="2">The sequence shown here is derived from an EMBL/GenBank/DDBJ whole genome shotgun (WGS) entry which is preliminary data.</text>
</comment>
<accession>A0AA37SWE4</accession>
<dbReference type="InterPro" id="IPR017469">
    <property type="entry name" value="PEP-CTERM_FemAB-rel"/>
</dbReference>
<keyword evidence="3" id="KW-1185">Reference proteome</keyword>
<dbReference type="NCBIfam" id="TIGR03019">
    <property type="entry name" value="pepcterm_femAB"/>
    <property type="match status" value="1"/>
</dbReference>